<dbReference type="Proteomes" id="UP001500326">
    <property type="component" value="Unassembled WGS sequence"/>
</dbReference>
<evidence type="ECO:0008006" key="3">
    <source>
        <dbReference type="Google" id="ProtNLM"/>
    </source>
</evidence>
<accession>A0ABN2S1Y0</accession>
<dbReference type="RefSeq" id="WP_344059121.1">
    <property type="nucleotide sequence ID" value="NZ_BAAAOH010000001.1"/>
</dbReference>
<protein>
    <recommendedName>
        <fullName evidence="3">N-acetyltransferase domain-containing protein</fullName>
    </recommendedName>
</protein>
<organism evidence="1 2">
    <name type="scientific">Microbacterium pumilum</name>
    <dbReference type="NCBI Taxonomy" id="344165"/>
    <lineage>
        <taxon>Bacteria</taxon>
        <taxon>Bacillati</taxon>
        <taxon>Actinomycetota</taxon>
        <taxon>Actinomycetes</taxon>
        <taxon>Micrococcales</taxon>
        <taxon>Microbacteriaceae</taxon>
        <taxon>Microbacterium</taxon>
    </lineage>
</organism>
<reference evidence="1 2" key="1">
    <citation type="journal article" date="2019" name="Int. J. Syst. Evol. Microbiol.">
        <title>The Global Catalogue of Microorganisms (GCM) 10K type strain sequencing project: providing services to taxonomists for standard genome sequencing and annotation.</title>
        <authorList>
            <consortium name="The Broad Institute Genomics Platform"/>
            <consortium name="The Broad Institute Genome Sequencing Center for Infectious Disease"/>
            <person name="Wu L."/>
            <person name="Ma J."/>
        </authorList>
    </citation>
    <scope>NUCLEOTIDE SEQUENCE [LARGE SCALE GENOMIC DNA]</scope>
    <source>
        <strain evidence="1 2">JCM 14902</strain>
    </source>
</reference>
<comment type="caution">
    <text evidence="1">The sequence shown here is derived from an EMBL/GenBank/DDBJ whole genome shotgun (WGS) entry which is preliminary data.</text>
</comment>
<gene>
    <name evidence="1" type="ORF">GCM10009777_09980</name>
</gene>
<dbReference type="EMBL" id="BAAAOH010000001">
    <property type="protein sequence ID" value="GAA1978808.1"/>
    <property type="molecule type" value="Genomic_DNA"/>
</dbReference>
<dbReference type="SUPFAM" id="SSF55729">
    <property type="entry name" value="Acyl-CoA N-acyltransferases (Nat)"/>
    <property type="match status" value="1"/>
</dbReference>
<sequence>MTIAPKVSVSEIILEDSAQVSAFLHENLNRRVPAARWAELISPPWGSDRPNHGFQLRTAEGELVGVYVAVYSRRFRDGAEREVCNLAAFCVLEEHRVHSLRLVRAILAQKHLLFTDLSPSGNVPAMNKRLGFTELDTATRLSLNVSRPFARTRGVTDDPRTLEQTLTGHDAVVFEDHRAARAARHLLILDDSRYAYLIYRRDRRKRLGVFASPLYVGGDPAVLQAKWPDVAAHLRRRGYLATLAERRILGFTPRGPGRDLAHPRPKMYRGELPAGETVDYLYSELTLLGW</sequence>
<keyword evidence="2" id="KW-1185">Reference proteome</keyword>
<evidence type="ECO:0000313" key="1">
    <source>
        <dbReference type="EMBL" id="GAA1978808.1"/>
    </source>
</evidence>
<dbReference type="InterPro" id="IPR016181">
    <property type="entry name" value="Acyl_CoA_acyltransferase"/>
</dbReference>
<evidence type="ECO:0000313" key="2">
    <source>
        <dbReference type="Proteomes" id="UP001500326"/>
    </source>
</evidence>
<name>A0ABN2S1Y0_9MICO</name>
<proteinExistence type="predicted"/>